<name>K6GTP6_9BACT</name>
<dbReference type="Proteomes" id="UP000006272">
    <property type="component" value="Unassembled WGS sequence"/>
</dbReference>
<dbReference type="Gene3D" id="1.20.120.1870">
    <property type="entry name" value="Fic/DOC protein, Fido domain"/>
    <property type="match status" value="1"/>
</dbReference>
<accession>K6GTP6</accession>
<evidence type="ECO:0000313" key="3">
    <source>
        <dbReference type="Proteomes" id="UP000006272"/>
    </source>
</evidence>
<sequence length="130" mass="13556">MTDWKWVSEAVVAAVHGEQLAAHGGGPGVRDRGLLSSALARPRHLAGYGAPDACALAAAYAFGLIHNHLFIDGNKRTGFLTAFVFLEINGWELTATEAEVVAAVLSLAAGDLDEAGFAGWLREQVVEAGG</sequence>
<proteinExistence type="predicted"/>
<dbReference type="GO" id="GO:0016301">
    <property type="term" value="F:kinase activity"/>
    <property type="evidence" value="ECO:0007669"/>
    <property type="project" value="InterPro"/>
</dbReference>
<dbReference type="PANTHER" id="PTHR39426:SF1">
    <property type="entry name" value="HOMOLOGY TO DEATH-ON-CURING PROTEIN OF PHAGE P1"/>
    <property type="match status" value="1"/>
</dbReference>
<organism evidence="2 3">
    <name type="scientific">Solidesulfovibrio magneticus str. Maddingley MBC34</name>
    <dbReference type="NCBI Taxonomy" id="1206767"/>
    <lineage>
        <taxon>Bacteria</taxon>
        <taxon>Pseudomonadati</taxon>
        <taxon>Thermodesulfobacteriota</taxon>
        <taxon>Desulfovibrionia</taxon>
        <taxon>Desulfovibrionales</taxon>
        <taxon>Desulfovibrionaceae</taxon>
        <taxon>Solidesulfovibrio</taxon>
    </lineage>
</organism>
<dbReference type="NCBIfam" id="TIGR01550">
    <property type="entry name" value="DOC_P1"/>
    <property type="match status" value="1"/>
</dbReference>
<dbReference type="InterPro" id="IPR006440">
    <property type="entry name" value="Doc"/>
</dbReference>
<dbReference type="AlphaFoldDB" id="K6GTP6"/>
<dbReference type="InterPro" id="IPR003812">
    <property type="entry name" value="Fido"/>
</dbReference>
<dbReference type="InterPro" id="IPR053737">
    <property type="entry name" value="Type_II_TA_Toxin"/>
</dbReference>
<feature type="domain" description="Fido" evidence="1">
    <location>
        <begin position="7"/>
        <end position="123"/>
    </location>
</feature>
<evidence type="ECO:0000313" key="2">
    <source>
        <dbReference type="EMBL" id="EKO40295.1"/>
    </source>
</evidence>
<dbReference type="PROSITE" id="PS51459">
    <property type="entry name" value="FIDO"/>
    <property type="match status" value="1"/>
</dbReference>
<reference evidence="2 3" key="1">
    <citation type="submission" date="2012-07" db="EMBL/GenBank/DDBJ databases">
        <title>Draft genome sequence of Desulfovibrio magneticus str. Maddingley MBC34 obtained from a metagenomic sequence of a methanogenic enrichment isolated from coal-seam formation water in Victoria, Australia.</title>
        <authorList>
            <person name="Greenfield P."/>
            <person name="Hendry P."/>
            <person name="Li D."/>
            <person name="Rosewarne C.P."/>
            <person name="Tran-Dinh N."/>
            <person name="Elbourne L.D.H."/>
            <person name="Paulsen I.T."/>
            <person name="Midgley D.J."/>
        </authorList>
    </citation>
    <scope>NUCLEOTIDE SEQUENCE [LARGE SCALE GENOMIC DNA]</scope>
    <source>
        <strain evidence="3">Maddingley MBC34</strain>
    </source>
</reference>
<protein>
    <submittedName>
        <fullName evidence="2">Death-on-curing family protein</fullName>
    </submittedName>
</protein>
<gene>
    <name evidence="2" type="ORF">B193_0973</name>
</gene>
<dbReference type="SUPFAM" id="SSF140931">
    <property type="entry name" value="Fic-like"/>
    <property type="match status" value="1"/>
</dbReference>
<dbReference type="PATRIC" id="fig|1206767.3.peg.935"/>
<dbReference type="EMBL" id="ALAO01000080">
    <property type="protein sequence ID" value="EKO40295.1"/>
    <property type="molecule type" value="Genomic_DNA"/>
</dbReference>
<evidence type="ECO:0000259" key="1">
    <source>
        <dbReference type="PROSITE" id="PS51459"/>
    </source>
</evidence>
<dbReference type="PIRSF" id="PIRSF018297">
    <property type="entry name" value="Doc"/>
    <property type="match status" value="1"/>
</dbReference>
<dbReference type="PANTHER" id="PTHR39426">
    <property type="entry name" value="HOMOLOGY TO DEATH-ON-CURING PROTEIN OF PHAGE P1"/>
    <property type="match status" value="1"/>
</dbReference>
<dbReference type="InterPro" id="IPR036597">
    <property type="entry name" value="Fido-like_dom_sf"/>
</dbReference>
<comment type="caution">
    <text evidence="2">The sequence shown here is derived from an EMBL/GenBank/DDBJ whole genome shotgun (WGS) entry which is preliminary data.</text>
</comment>
<dbReference type="Pfam" id="PF02661">
    <property type="entry name" value="Fic"/>
    <property type="match status" value="1"/>
</dbReference>